<comment type="caution">
    <text evidence="8">The sequence shown here is derived from an EMBL/GenBank/DDBJ whole genome shotgun (WGS) entry which is preliminary data.</text>
</comment>
<dbReference type="GO" id="GO:0005737">
    <property type="term" value="C:cytoplasm"/>
    <property type="evidence" value="ECO:0007669"/>
    <property type="project" value="TreeGrafter"/>
</dbReference>
<feature type="region of interest" description="Disordered" evidence="5">
    <location>
        <begin position="268"/>
        <end position="293"/>
    </location>
</feature>
<dbReference type="SUPFAM" id="SSF57850">
    <property type="entry name" value="RING/U-box"/>
    <property type="match status" value="3"/>
</dbReference>
<dbReference type="Gene3D" id="3.30.40.10">
    <property type="entry name" value="Zinc/RING finger domain, C3HC4 (zinc finger)"/>
    <property type="match status" value="1"/>
</dbReference>
<sequence>MFERFDAPGSKRHLVLPRTTSVMFGGIHGDHEDNDNEKTAEIHGVTCDGCPATWRTNTASTTSSCDSMRLAATGCSYHRGGPLEIHTTAGTSIQDKDVSQDRQQNDEAAKFQGIACHSCDARSIHGALWECEDCSSYKLCTTCYLNGVHDHDHMFARLDAPRKRYQVAPRASSVMYGGSLSGHERTVNERAVHNITCKSCSHRGIVGTRWKCAVCIDYDLCSKCFRDHVHDLDHVFLRFNEPGSPGLHVVPQRIYECRRTADTSAKHKDACGTRQEDKHARKRKASPDGDRCGPNKLARELRQLKETLQCAICMERRRNVAFLCGHSSCADCAKTLEHCHMCRVRIRKITLY</sequence>
<dbReference type="CDD" id="cd16520">
    <property type="entry name" value="RING-HC_MIBs-like"/>
    <property type="match status" value="1"/>
</dbReference>
<gene>
    <name evidence="8" type="ORF">V5799_027451</name>
</gene>
<evidence type="ECO:0000256" key="4">
    <source>
        <dbReference type="PROSITE-ProRule" id="PRU00228"/>
    </source>
</evidence>
<evidence type="ECO:0000313" key="8">
    <source>
        <dbReference type="EMBL" id="KAK8761283.1"/>
    </source>
</evidence>
<evidence type="ECO:0000259" key="7">
    <source>
        <dbReference type="PROSITE" id="PS50135"/>
    </source>
</evidence>
<dbReference type="InterPro" id="IPR043145">
    <property type="entry name" value="Znf_ZZ_sf"/>
</dbReference>
<dbReference type="GO" id="GO:0016567">
    <property type="term" value="P:protein ubiquitination"/>
    <property type="evidence" value="ECO:0007669"/>
    <property type="project" value="TreeGrafter"/>
</dbReference>
<reference evidence="8 9" key="1">
    <citation type="journal article" date="2023" name="Arcadia Sci">
        <title>De novo assembly of a long-read Amblyomma americanum tick genome.</title>
        <authorList>
            <person name="Chou S."/>
            <person name="Poskanzer K.E."/>
            <person name="Rollins M."/>
            <person name="Thuy-Boun P.S."/>
        </authorList>
    </citation>
    <scope>NUCLEOTIDE SEQUENCE [LARGE SCALE GENOMIC DNA]</scope>
    <source>
        <strain evidence="8">F_SG_1</strain>
        <tissue evidence="8">Salivary glands</tissue>
    </source>
</reference>
<dbReference type="InterPro" id="IPR001841">
    <property type="entry name" value="Znf_RING"/>
</dbReference>
<proteinExistence type="predicted"/>
<dbReference type="SMART" id="SM00291">
    <property type="entry name" value="ZnF_ZZ"/>
    <property type="match status" value="2"/>
</dbReference>
<dbReference type="Pfam" id="PF00569">
    <property type="entry name" value="ZZ"/>
    <property type="match status" value="1"/>
</dbReference>
<dbReference type="InterPro" id="IPR013083">
    <property type="entry name" value="Znf_RING/FYVE/PHD"/>
</dbReference>
<dbReference type="Proteomes" id="UP001321473">
    <property type="component" value="Unassembled WGS sequence"/>
</dbReference>
<dbReference type="AlphaFoldDB" id="A0AAQ4DFP3"/>
<evidence type="ECO:0000256" key="1">
    <source>
        <dbReference type="ARBA" id="ARBA00022723"/>
    </source>
</evidence>
<dbReference type="PROSITE" id="PS50089">
    <property type="entry name" value="ZF_RING_2"/>
    <property type="match status" value="1"/>
</dbReference>
<evidence type="ECO:0000256" key="5">
    <source>
        <dbReference type="SAM" id="MobiDB-lite"/>
    </source>
</evidence>
<accession>A0AAQ4DFP3</accession>
<dbReference type="EMBL" id="JARKHS020031355">
    <property type="protein sequence ID" value="KAK8761283.1"/>
    <property type="molecule type" value="Genomic_DNA"/>
</dbReference>
<evidence type="ECO:0000313" key="9">
    <source>
        <dbReference type="Proteomes" id="UP001321473"/>
    </source>
</evidence>
<organism evidence="8 9">
    <name type="scientific">Amblyomma americanum</name>
    <name type="common">Lone star tick</name>
    <dbReference type="NCBI Taxonomy" id="6943"/>
    <lineage>
        <taxon>Eukaryota</taxon>
        <taxon>Metazoa</taxon>
        <taxon>Ecdysozoa</taxon>
        <taxon>Arthropoda</taxon>
        <taxon>Chelicerata</taxon>
        <taxon>Arachnida</taxon>
        <taxon>Acari</taxon>
        <taxon>Parasitiformes</taxon>
        <taxon>Ixodida</taxon>
        <taxon>Ixodoidea</taxon>
        <taxon>Ixodidae</taxon>
        <taxon>Amblyomminae</taxon>
        <taxon>Amblyomma</taxon>
    </lineage>
</organism>
<keyword evidence="2 4" id="KW-0863">Zinc-finger</keyword>
<dbReference type="PROSITE" id="PS01357">
    <property type="entry name" value="ZF_ZZ_1"/>
    <property type="match status" value="1"/>
</dbReference>
<evidence type="ECO:0000256" key="2">
    <source>
        <dbReference type="ARBA" id="ARBA00022771"/>
    </source>
</evidence>
<evidence type="ECO:0000256" key="3">
    <source>
        <dbReference type="ARBA" id="ARBA00022833"/>
    </source>
</evidence>
<dbReference type="PANTHER" id="PTHR24202:SF4">
    <property type="entry name" value="E3 UBIQUITIN-PROTEIN LIGASE MIB2-RELATED"/>
    <property type="match status" value="1"/>
</dbReference>
<dbReference type="PANTHER" id="PTHR24202">
    <property type="entry name" value="E3 UBIQUITIN-PROTEIN LIGASE MIB2"/>
    <property type="match status" value="1"/>
</dbReference>
<dbReference type="SMART" id="SM00184">
    <property type="entry name" value="RING"/>
    <property type="match status" value="1"/>
</dbReference>
<dbReference type="Gene3D" id="3.30.60.90">
    <property type="match status" value="2"/>
</dbReference>
<protein>
    <submittedName>
        <fullName evidence="8">Uncharacterized protein</fullName>
    </submittedName>
</protein>
<feature type="domain" description="ZZ-type" evidence="7">
    <location>
        <begin position="192"/>
        <end position="244"/>
    </location>
</feature>
<evidence type="ECO:0000259" key="6">
    <source>
        <dbReference type="PROSITE" id="PS50089"/>
    </source>
</evidence>
<feature type="domain" description="RING-type" evidence="6">
    <location>
        <begin position="310"/>
        <end position="343"/>
    </location>
</feature>
<dbReference type="InterPro" id="IPR000433">
    <property type="entry name" value="Znf_ZZ"/>
</dbReference>
<dbReference type="Pfam" id="PF13920">
    <property type="entry name" value="zf-C3HC4_3"/>
    <property type="match status" value="1"/>
</dbReference>
<keyword evidence="3" id="KW-0862">Zinc</keyword>
<keyword evidence="1" id="KW-0479">Metal-binding</keyword>
<dbReference type="PROSITE" id="PS50135">
    <property type="entry name" value="ZF_ZZ_2"/>
    <property type="match status" value="1"/>
</dbReference>
<dbReference type="GO" id="GO:0008270">
    <property type="term" value="F:zinc ion binding"/>
    <property type="evidence" value="ECO:0007669"/>
    <property type="project" value="UniProtKB-KW"/>
</dbReference>
<keyword evidence="9" id="KW-1185">Reference proteome</keyword>
<name>A0AAQ4DFP3_AMBAM</name>